<evidence type="ECO:0000256" key="2">
    <source>
        <dbReference type="SAM" id="MobiDB-lite"/>
    </source>
</evidence>
<evidence type="ECO:0000259" key="3">
    <source>
        <dbReference type="SMART" id="SM01175"/>
    </source>
</evidence>
<dbReference type="InterPro" id="IPR052428">
    <property type="entry name" value="Autophagy_HostDef_Reg"/>
</dbReference>
<dbReference type="GO" id="GO:0061909">
    <property type="term" value="P:autophagosome-lysosome fusion"/>
    <property type="evidence" value="ECO:0000318"/>
    <property type="project" value="GO_Central"/>
</dbReference>
<dbReference type="STRING" id="8355.A0A1L8H9G1"/>
<dbReference type="KEGG" id="xla:108709800"/>
<dbReference type="GO" id="GO:0061910">
    <property type="term" value="P:autophagosome-endosome fusion"/>
    <property type="evidence" value="ECO:0000318"/>
    <property type="project" value="GO_Central"/>
</dbReference>
<protein>
    <submittedName>
        <fullName evidence="5">Protein associated with UVRAG as autophagy enhancer isoform X1</fullName>
    </submittedName>
</protein>
<dbReference type="AlphaFoldDB" id="A0A1L8H9G1"/>
<dbReference type="SMART" id="SM01175">
    <property type="entry name" value="DUF4206"/>
    <property type="match status" value="1"/>
</dbReference>
<organism evidence="4 5">
    <name type="scientific">Xenopus laevis</name>
    <name type="common">African clawed frog</name>
    <dbReference type="NCBI Taxonomy" id="8355"/>
    <lineage>
        <taxon>Eukaryota</taxon>
        <taxon>Metazoa</taxon>
        <taxon>Chordata</taxon>
        <taxon>Craniata</taxon>
        <taxon>Vertebrata</taxon>
        <taxon>Euteleostomi</taxon>
        <taxon>Amphibia</taxon>
        <taxon>Batrachia</taxon>
        <taxon>Anura</taxon>
        <taxon>Pipoidea</taxon>
        <taxon>Pipidae</taxon>
        <taxon>Xenopodinae</taxon>
        <taxon>Xenopus</taxon>
        <taxon>Xenopus</taxon>
    </lineage>
</organism>
<evidence type="ECO:0000313" key="6">
    <source>
        <dbReference type="Xenbase" id="XB-GENE-17341836"/>
    </source>
</evidence>
<dbReference type="Pfam" id="PF13901">
    <property type="entry name" value="RH_dom"/>
    <property type="match status" value="1"/>
</dbReference>
<dbReference type="Xenbase" id="XB-GENE-17341836">
    <property type="gene designation" value="rubcnl.S"/>
</dbReference>
<dbReference type="Pfam" id="PF21054">
    <property type="entry name" value="RUBC_PIKBD"/>
    <property type="match status" value="2"/>
</dbReference>
<evidence type="ECO:0000256" key="1">
    <source>
        <dbReference type="ARBA" id="ARBA00023006"/>
    </source>
</evidence>
<dbReference type="InterPro" id="IPR048569">
    <property type="entry name" value="RUBC_PIKBD"/>
</dbReference>
<dbReference type="RefSeq" id="XP_018105447.1">
    <property type="nucleotide sequence ID" value="XM_018249958.2"/>
</dbReference>
<sequence length="794" mass="89641">MKTMDIPSSPFNILPRMASVQFPSDELPRPAVIGLSGSCGSYPDSATAIKEILSSVLNIPSSIKSISADPQDDSDLEDWEDSTSGDLNDDSDSDSDCDQFTCSLLKDMQFKRSNISWDNLQTEGTEAVPTDLITVPSHVAAANALQNLPDKTPQVNFSGQQKDARRFSSPNISSLRFDQSTINCTSAIPDLPISVAVSGADLCSNDVQLLRRRSQSFSSILKALDTSLTASTEILNQSTENTFEPTVNLENENAHFLVADIFISVVENLKSGIQSMHYEQLIADSRAGCLHSCKNRTMDLVTPRQKKLSESAASFDSGYEGLFAMQHNFPPDSFTEHSSKLFCEWPSFTDTAVEELEHPALWHHSCMDYSLEPDSKHRAFWQNPPVDMSTTHNSNHAAGSQNPPSDVVEENTADDNTKCCLACEGCNEFDEFVIIEMVDDKYPGEAAMESVDKTDRENPAPGSNSAEQTLKKLYRGFRRQWLQYEAEIALVDPPALNTENTKDFLPEEFESSLTLTEEIRKFRMREAEEWAPPRFQIINTIHPSPKRDVIVASQNNMCTGCGTKVEPRYNNRLRYCEYLGKYFCDCCHSNSLSFIPAQILLKFNFGKYHVSNFSKNVVDSIWQSHKFNVLTENPEIYKKVKDLNKIKELQERLISIKRLLCICRFARSLLKEFKDIPSHLTEELDLFTLSDLFNVKQKLLLPALRELMATSVTHVANCELCQAKGFICEFCHSPDVLFPFQMEMCRRCEVCKTCYHKKCFYTGDCPKCCRMERRKALKRSPSPSLQQSERKPVQ</sequence>
<keyword evidence="4" id="KW-1185">Reference proteome</keyword>
<name>A0A1L8H9G1_XENLA</name>
<dbReference type="OrthoDB" id="10067503at2759"/>
<dbReference type="PANTHER" id="PTHR45971">
    <property type="entry name" value="PHOX (PX) DOMAIN-CONTAINING PROTEIN"/>
    <property type="match status" value="1"/>
</dbReference>
<reference evidence="4" key="1">
    <citation type="submission" date="2024-06" db="UniProtKB">
        <authorList>
            <consortium name="RefSeq"/>
        </authorList>
    </citation>
    <scope>NUCLEOTIDE SEQUENCE [LARGE SCALE GENOMIC DNA]</scope>
    <source>
        <strain evidence="4">J_2021</strain>
    </source>
</reference>
<reference evidence="5" key="2">
    <citation type="submission" date="2025-08" db="UniProtKB">
        <authorList>
            <consortium name="RefSeq"/>
        </authorList>
    </citation>
    <scope>IDENTIFICATION</scope>
    <source>
        <strain evidence="5">J_2021</strain>
        <tissue evidence="5">Erythrocytes</tissue>
    </source>
</reference>
<dbReference type="PANTHER" id="PTHR45971:SF2">
    <property type="entry name" value="PROTEIN ASSOCIATED WITH UVRAG AS AUTOPHAGY ENHANCER"/>
    <property type="match status" value="1"/>
</dbReference>
<dbReference type="GeneID" id="108709800"/>
<feature type="region of interest" description="Disordered" evidence="2">
    <location>
        <begin position="380"/>
        <end position="411"/>
    </location>
</feature>
<dbReference type="CTD" id="108709800"/>
<feature type="compositionally biased region" description="Acidic residues" evidence="2">
    <location>
        <begin position="70"/>
        <end position="95"/>
    </location>
</feature>
<dbReference type="Bgee" id="108709800">
    <property type="expression patterns" value="Expressed in blastula and 19 other cell types or tissues"/>
</dbReference>
<dbReference type="GO" id="GO:0000421">
    <property type="term" value="C:autophagosome membrane"/>
    <property type="evidence" value="ECO:0000318"/>
    <property type="project" value="GO_Central"/>
</dbReference>
<feature type="region of interest" description="Disordered" evidence="2">
    <location>
        <begin position="64"/>
        <end position="95"/>
    </location>
</feature>
<dbReference type="AGR" id="Xenbase:XB-GENE-17341836"/>
<feature type="compositionally biased region" description="Polar residues" evidence="2">
    <location>
        <begin position="388"/>
        <end position="404"/>
    </location>
</feature>
<evidence type="ECO:0000313" key="5">
    <source>
        <dbReference type="RefSeq" id="XP_018105447.1"/>
    </source>
</evidence>
<evidence type="ECO:0000313" key="4">
    <source>
        <dbReference type="Proteomes" id="UP000186698"/>
    </source>
</evidence>
<proteinExistence type="predicted"/>
<dbReference type="GO" id="GO:0097352">
    <property type="term" value="P:autophagosome maturation"/>
    <property type="evidence" value="ECO:0000318"/>
    <property type="project" value="GO_Central"/>
</dbReference>
<feature type="domain" description="Rubicon Homology" evidence="3">
    <location>
        <begin position="574"/>
        <end position="775"/>
    </location>
</feature>
<dbReference type="Proteomes" id="UP000186698">
    <property type="component" value="Chromosome 2S"/>
</dbReference>
<dbReference type="PaxDb" id="8355-A0A1L8H9G1"/>
<dbReference type="GO" id="GO:1901981">
    <property type="term" value="F:phosphatidylinositol phosphate binding"/>
    <property type="evidence" value="ECO:0000318"/>
    <property type="project" value="GO_Central"/>
</dbReference>
<dbReference type="InterPro" id="IPR025258">
    <property type="entry name" value="RH_dom"/>
</dbReference>
<accession>A0A1L8H9G1</accession>
<keyword evidence="1" id="KW-0072">Autophagy</keyword>
<gene>
    <name evidence="5 6" type="primary">rubcnl.S</name>
</gene>